<dbReference type="KEGG" id="gfe:Gferi_14645"/>
<dbReference type="Proteomes" id="UP000095743">
    <property type="component" value="Chromosome"/>
</dbReference>
<dbReference type="OrthoDB" id="9770644at2"/>
<proteinExistence type="inferred from homology"/>
<dbReference type="InterPro" id="IPR014710">
    <property type="entry name" value="RmlC-like_jellyroll"/>
</dbReference>
<comment type="similarity">
    <text evidence="2 6">Belongs to the KduI family.</text>
</comment>
<keyword evidence="5 6" id="KW-0413">Isomerase</keyword>
<dbReference type="RefSeq" id="WP_069977761.1">
    <property type="nucleotide sequence ID" value="NZ_CP017269.1"/>
</dbReference>
<dbReference type="NCBIfam" id="NF002091">
    <property type="entry name" value="PRK00924.1"/>
    <property type="match status" value="1"/>
</dbReference>
<dbReference type="EC" id="5.3.1.17" evidence="6"/>
<dbReference type="InterPro" id="IPR007045">
    <property type="entry name" value="KduI"/>
</dbReference>
<dbReference type="GO" id="GO:0019698">
    <property type="term" value="P:D-galacturonate catabolic process"/>
    <property type="evidence" value="ECO:0007669"/>
    <property type="project" value="TreeGrafter"/>
</dbReference>
<dbReference type="SUPFAM" id="SSF51182">
    <property type="entry name" value="RmlC-like cupins"/>
    <property type="match status" value="1"/>
</dbReference>
<evidence type="ECO:0000256" key="5">
    <source>
        <dbReference type="ARBA" id="ARBA00023235"/>
    </source>
</evidence>
<dbReference type="InterPro" id="IPR027449">
    <property type="entry name" value="KduI_N"/>
</dbReference>
<gene>
    <name evidence="6" type="primary">kduI</name>
    <name evidence="7" type="ORF">Gferi_14645</name>
</gene>
<keyword evidence="4 6" id="KW-0862">Zinc</keyword>
<dbReference type="InterPro" id="IPR021120">
    <property type="entry name" value="KduI/IolB_isomerase"/>
</dbReference>
<dbReference type="GO" id="GO:0042840">
    <property type="term" value="P:D-glucuronate catabolic process"/>
    <property type="evidence" value="ECO:0007669"/>
    <property type="project" value="TreeGrafter"/>
</dbReference>
<accession>A0A1D8GIG5</accession>
<feature type="binding site" evidence="6">
    <location>
        <position position="205"/>
    </location>
    <ligand>
        <name>Zn(2+)</name>
        <dbReference type="ChEBI" id="CHEBI:29105"/>
    </ligand>
</feature>
<evidence type="ECO:0000256" key="1">
    <source>
        <dbReference type="ARBA" id="ARBA00000552"/>
    </source>
</evidence>
<name>A0A1D8GIG5_9FIRM</name>
<dbReference type="HAMAP" id="MF_00687">
    <property type="entry name" value="KduI"/>
    <property type="match status" value="1"/>
</dbReference>
<evidence type="ECO:0000256" key="2">
    <source>
        <dbReference type="ARBA" id="ARBA00008086"/>
    </source>
</evidence>
<dbReference type="GO" id="GO:0008697">
    <property type="term" value="F:4-deoxy-L-threo-5-hexosulose-uronate ketol-isomerase activity"/>
    <property type="evidence" value="ECO:0007669"/>
    <property type="project" value="UniProtKB-UniRule"/>
</dbReference>
<feature type="binding site" evidence="6">
    <location>
        <position position="200"/>
    </location>
    <ligand>
        <name>Zn(2+)</name>
        <dbReference type="ChEBI" id="CHEBI:29105"/>
    </ligand>
</feature>
<dbReference type="AlphaFoldDB" id="A0A1D8GIG5"/>
<evidence type="ECO:0000256" key="6">
    <source>
        <dbReference type="HAMAP-Rule" id="MF_00687"/>
    </source>
</evidence>
<reference evidence="7 8" key="1">
    <citation type="submission" date="2016-09" db="EMBL/GenBank/DDBJ databases">
        <title>Genomic analysis reveals versatility of anaerobic energy metabolism of Geosporobacter ferrireducens IRF9 of phylum Firmicutes.</title>
        <authorList>
            <person name="Kim S.-J."/>
        </authorList>
    </citation>
    <scope>NUCLEOTIDE SEQUENCE [LARGE SCALE GENOMIC DNA]</scope>
    <source>
        <strain evidence="7 8">IRF9</strain>
    </source>
</reference>
<dbReference type="CDD" id="cd20491">
    <property type="entry name" value="cupin_KduI_C"/>
    <property type="match status" value="1"/>
</dbReference>
<dbReference type="GO" id="GO:0008270">
    <property type="term" value="F:zinc ion binding"/>
    <property type="evidence" value="ECO:0007669"/>
    <property type="project" value="UniProtKB-UniRule"/>
</dbReference>
<evidence type="ECO:0000313" key="7">
    <source>
        <dbReference type="EMBL" id="AOT70704.1"/>
    </source>
</evidence>
<dbReference type="PANTHER" id="PTHR38461">
    <property type="entry name" value="4-DEOXY-L-THREO-5-HEXOSULOSE-URONATE KETOL-ISOMERASE"/>
    <property type="match status" value="1"/>
</dbReference>
<dbReference type="CDD" id="cd20294">
    <property type="entry name" value="cupin_KduI_N"/>
    <property type="match status" value="1"/>
</dbReference>
<dbReference type="PIRSF" id="PIRSF006625">
    <property type="entry name" value="KduI"/>
    <property type="match status" value="1"/>
</dbReference>
<dbReference type="GO" id="GO:0045490">
    <property type="term" value="P:pectin catabolic process"/>
    <property type="evidence" value="ECO:0007669"/>
    <property type="project" value="UniProtKB-UniRule"/>
</dbReference>
<evidence type="ECO:0000256" key="3">
    <source>
        <dbReference type="ARBA" id="ARBA00022723"/>
    </source>
</evidence>
<dbReference type="Pfam" id="PF04962">
    <property type="entry name" value="KduI"/>
    <property type="match status" value="1"/>
</dbReference>
<comment type="cofactor">
    <cofactor evidence="6">
        <name>Zn(2+)</name>
        <dbReference type="ChEBI" id="CHEBI:29105"/>
    </cofactor>
    <text evidence="6">Binds 1 zinc ion per subunit.</text>
</comment>
<comment type="catalytic activity">
    <reaction evidence="1 6">
        <text>5-dehydro-4-deoxy-D-glucuronate = 3-deoxy-D-glycero-2,5-hexodiulosonate</text>
        <dbReference type="Rhea" id="RHEA:23896"/>
        <dbReference type="ChEBI" id="CHEBI:17117"/>
        <dbReference type="ChEBI" id="CHEBI:29071"/>
        <dbReference type="EC" id="5.3.1.17"/>
    </reaction>
</comment>
<evidence type="ECO:0000313" key="8">
    <source>
        <dbReference type="Proteomes" id="UP000095743"/>
    </source>
</evidence>
<feature type="binding site" evidence="6">
    <location>
        <position position="198"/>
    </location>
    <ligand>
        <name>Zn(2+)</name>
        <dbReference type="ChEBI" id="CHEBI:29105"/>
    </ligand>
</feature>
<dbReference type="PANTHER" id="PTHR38461:SF1">
    <property type="entry name" value="4-DEOXY-L-THREO-5-HEXOSULOSE-URONATE KETOL-ISOMERASE"/>
    <property type="match status" value="1"/>
</dbReference>
<dbReference type="Gene3D" id="2.60.120.10">
    <property type="entry name" value="Jelly Rolls"/>
    <property type="match status" value="1"/>
</dbReference>
<comment type="function">
    <text evidence="6">Catalyzes the isomerization of 5-dehydro-4-deoxy-D-glucuronate to 3-deoxy-D-glycero-2,5-hexodiulosonate.</text>
</comment>
<sequence>MDIRYGANQADVKGYDTQKLREEFLIEKLFEADEVLSTYSHIDRIITMGVMPVSQVIALEKSINCRKNLGVEYFLERRELGIINIGGTGSVLVGDEAYKLEKMNGLYIGKESKNIRFSSEDPSNPAKFYMCSTPAHKKFETKLITLELANKVEMGAFETSNKRVIYQFIHPEVLETCQLSMGCTVLDTGCVWNSMPCHTHERRMEVYMYFNLTEENVVFHFMGEPQQTRNIVIQNEQAVISPSWSIHSGCGTSNYAFIWSMAGENRTFTDMDHIKASDLR</sequence>
<evidence type="ECO:0000256" key="4">
    <source>
        <dbReference type="ARBA" id="ARBA00022833"/>
    </source>
</evidence>
<dbReference type="STRING" id="1424294.Gferi_14645"/>
<dbReference type="Gene3D" id="2.60.120.520">
    <property type="entry name" value="pectin degrading enzyme 5-keto 4- deoxyuronate isomerase, domain 1"/>
    <property type="match status" value="1"/>
</dbReference>
<feature type="binding site" evidence="6">
    <location>
        <position position="247"/>
    </location>
    <ligand>
        <name>Zn(2+)</name>
        <dbReference type="ChEBI" id="CHEBI:29105"/>
    </ligand>
</feature>
<keyword evidence="8" id="KW-1185">Reference proteome</keyword>
<keyword evidence="3 6" id="KW-0479">Metal-binding</keyword>
<dbReference type="InterPro" id="IPR011051">
    <property type="entry name" value="RmlC_Cupin_sf"/>
</dbReference>
<dbReference type="UniPathway" id="UPA00545">
    <property type="reaction ID" value="UER00826"/>
</dbReference>
<protein>
    <recommendedName>
        <fullName evidence="6">4-deoxy-L-threo-5-hexosulose-uronate ketol-isomerase</fullName>
        <ecNumber evidence="6">5.3.1.17</ecNumber>
    </recommendedName>
    <alternativeName>
        <fullName evidence="6">5-keto-4-deoxyuronate isomerase</fullName>
    </alternativeName>
    <alternativeName>
        <fullName evidence="6">DKI isomerase</fullName>
    </alternativeName>
</protein>
<organism evidence="7 8">
    <name type="scientific">Geosporobacter ferrireducens</name>
    <dbReference type="NCBI Taxonomy" id="1424294"/>
    <lineage>
        <taxon>Bacteria</taxon>
        <taxon>Bacillati</taxon>
        <taxon>Bacillota</taxon>
        <taxon>Clostridia</taxon>
        <taxon>Peptostreptococcales</taxon>
        <taxon>Thermotaleaceae</taxon>
        <taxon>Geosporobacter</taxon>
    </lineage>
</organism>
<dbReference type="EMBL" id="CP017269">
    <property type="protein sequence ID" value="AOT70704.1"/>
    <property type="molecule type" value="Genomic_DNA"/>
</dbReference>
<comment type="pathway">
    <text evidence="6">Glycan metabolism; pectin degradation; 2-dehydro-3-deoxy-D-gluconate from pectin: step 4/5.</text>
</comment>